<evidence type="ECO:0000313" key="3">
    <source>
        <dbReference type="Proteomes" id="UP000249524"/>
    </source>
</evidence>
<accession>A0A328BJD1</accession>
<name>A0A328BJD1_9CAUL</name>
<gene>
    <name evidence="2" type="ORF">DJ019_05750</name>
</gene>
<comment type="caution">
    <text evidence="2">The sequence shown here is derived from an EMBL/GenBank/DDBJ whole genome shotgun (WGS) entry which is preliminary data.</text>
</comment>
<protein>
    <submittedName>
        <fullName evidence="2">Uncharacterized protein</fullName>
    </submittedName>
</protein>
<keyword evidence="1" id="KW-0732">Signal</keyword>
<feature type="chain" id="PRO_5016331781" evidence="1">
    <location>
        <begin position="19"/>
        <end position="143"/>
    </location>
</feature>
<feature type="signal peptide" evidence="1">
    <location>
        <begin position="1"/>
        <end position="18"/>
    </location>
</feature>
<sequence>MRTAFALAAIFLASPALAEEPPVATATPDAATSVADQIDAYLRSSPVLEVEPLGEVAGVVPADGRRDDGRIHGEVSVGVGTGGYRSVYVRTDMPLGETGRLSLAFGEARHGRAWNAPPLRCGLGGWASMDEPDRAGGPCRSAP</sequence>
<evidence type="ECO:0000313" key="2">
    <source>
        <dbReference type="EMBL" id="RAK67420.1"/>
    </source>
</evidence>
<evidence type="ECO:0000256" key="1">
    <source>
        <dbReference type="SAM" id="SignalP"/>
    </source>
</evidence>
<dbReference type="AlphaFoldDB" id="A0A328BJD1"/>
<dbReference type="RefSeq" id="WP_111275031.1">
    <property type="nucleotide sequence ID" value="NZ_QFYS01000002.1"/>
</dbReference>
<dbReference type="EMBL" id="QFYS01000002">
    <property type="protein sequence ID" value="RAK67420.1"/>
    <property type="molecule type" value="Genomic_DNA"/>
</dbReference>
<proteinExistence type="predicted"/>
<organism evidence="2 3">
    <name type="scientific">Phenylobacterium kunshanense</name>
    <dbReference type="NCBI Taxonomy" id="1445034"/>
    <lineage>
        <taxon>Bacteria</taxon>
        <taxon>Pseudomonadati</taxon>
        <taxon>Pseudomonadota</taxon>
        <taxon>Alphaproteobacteria</taxon>
        <taxon>Caulobacterales</taxon>
        <taxon>Caulobacteraceae</taxon>
        <taxon>Phenylobacterium</taxon>
    </lineage>
</organism>
<keyword evidence="3" id="KW-1185">Reference proteome</keyword>
<dbReference type="Proteomes" id="UP000249524">
    <property type="component" value="Unassembled WGS sequence"/>
</dbReference>
<dbReference type="OrthoDB" id="7203826at2"/>
<reference evidence="2 3" key="1">
    <citation type="submission" date="2018-05" db="EMBL/GenBank/DDBJ databases">
        <authorList>
            <person name="Lanie J.A."/>
            <person name="Ng W.-L."/>
            <person name="Kazmierczak K.M."/>
            <person name="Andrzejewski T.M."/>
            <person name="Davidsen T.M."/>
            <person name="Wayne K.J."/>
            <person name="Tettelin H."/>
            <person name="Glass J.I."/>
            <person name="Rusch D."/>
            <person name="Podicherti R."/>
            <person name="Tsui H.-C.T."/>
            <person name="Winkler M.E."/>
        </authorList>
    </citation>
    <scope>NUCLEOTIDE SEQUENCE [LARGE SCALE GENOMIC DNA]</scope>
    <source>
        <strain evidence="2 3">BUT-10</strain>
    </source>
</reference>